<dbReference type="Proteomes" id="UP000219621">
    <property type="component" value="Unassembled WGS sequence"/>
</dbReference>
<dbReference type="RefSeq" id="WP_176524993.1">
    <property type="nucleotide sequence ID" value="NZ_OCNJ01000001.1"/>
</dbReference>
<reference evidence="3 4" key="1">
    <citation type="submission" date="2017-09" db="EMBL/GenBank/DDBJ databases">
        <authorList>
            <person name="Ehlers B."/>
            <person name="Leendertz F.H."/>
        </authorList>
    </citation>
    <scope>NUCLEOTIDE SEQUENCE [LARGE SCALE GENOMIC DNA]</scope>
    <source>
        <strain evidence="3 4">USBA 140</strain>
    </source>
</reference>
<feature type="signal peptide" evidence="1">
    <location>
        <begin position="1"/>
        <end position="24"/>
    </location>
</feature>
<dbReference type="AlphaFoldDB" id="A0A286G5U5"/>
<feature type="domain" description="Bacterial virulence" evidence="2">
    <location>
        <begin position="44"/>
        <end position="229"/>
    </location>
</feature>
<dbReference type="InterPro" id="IPR029058">
    <property type="entry name" value="AB_hydrolase_fold"/>
</dbReference>
<dbReference type="PIRSF" id="PIRSF029063">
    <property type="entry name" value="IV_sec_VirJ"/>
    <property type="match status" value="1"/>
</dbReference>
<evidence type="ECO:0000259" key="2">
    <source>
        <dbReference type="Pfam" id="PF06057"/>
    </source>
</evidence>
<dbReference type="Pfam" id="PF06057">
    <property type="entry name" value="VirJ"/>
    <property type="match status" value="1"/>
</dbReference>
<evidence type="ECO:0000313" key="4">
    <source>
        <dbReference type="Proteomes" id="UP000219621"/>
    </source>
</evidence>
<accession>A0A286G5U5</accession>
<dbReference type="InterPro" id="IPR011225">
    <property type="entry name" value="IV_sec_VirJ"/>
</dbReference>
<proteinExistence type="predicted"/>
<protein>
    <submittedName>
        <fullName evidence="3">Virulence protein (VirJ)</fullName>
    </submittedName>
</protein>
<dbReference type="Gene3D" id="3.40.50.1820">
    <property type="entry name" value="alpha/beta hydrolase"/>
    <property type="match status" value="1"/>
</dbReference>
<dbReference type="SUPFAM" id="SSF53474">
    <property type="entry name" value="alpha/beta-Hydrolases"/>
    <property type="match status" value="1"/>
</dbReference>
<gene>
    <name evidence="3" type="ORF">SAMN05421508_101523</name>
</gene>
<keyword evidence="1" id="KW-0732">Signal</keyword>
<dbReference type="EMBL" id="OCNJ01000001">
    <property type="protein sequence ID" value="SOD90354.1"/>
    <property type="molecule type" value="Genomic_DNA"/>
</dbReference>
<evidence type="ECO:0000313" key="3">
    <source>
        <dbReference type="EMBL" id="SOD90354.1"/>
    </source>
</evidence>
<dbReference type="InterPro" id="IPR010333">
    <property type="entry name" value="VirJ"/>
</dbReference>
<sequence length="236" mass="25331">MTRILVALLLAALVTTAVPPSARAEQPGWVVEEPVAAAAAPGRRLAVILSGDGGWADLDRDLAALIVDRGIPVLGVSALKYFWTRRTPEEAAADLAVVLGDAMARWGRDEVILIGFSFGASVLPAIANRLPPEVRAKVVTAAMLTSYTWANWEIHMGGWFRDDPDDHATDVEPEARRLGLPLLCVYGVEEAAKSICPRLADMATVVEKPGGHHFDYDYDALAELVLQHAAAHGAPR</sequence>
<name>A0A286G5U5_9PROT</name>
<evidence type="ECO:0000256" key="1">
    <source>
        <dbReference type="SAM" id="SignalP"/>
    </source>
</evidence>
<feature type="chain" id="PRO_5013352666" evidence="1">
    <location>
        <begin position="25"/>
        <end position="236"/>
    </location>
</feature>
<keyword evidence="4" id="KW-1185">Reference proteome</keyword>
<organism evidence="3 4">
    <name type="scientific">Caenispirillum bisanense</name>
    <dbReference type="NCBI Taxonomy" id="414052"/>
    <lineage>
        <taxon>Bacteria</taxon>
        <taxon>Pseudomonadati</taxon>
        <taxon>Pseudomonadota</taxon>
        <taxon>Alphaproteobacteria</taxon>
        <taxon>Rhodospirillales</taxon>
        <taxon>Novispirillaceae</taxon>
        <taxon>Caenispirillum</taxon>
    </lineage>
</organism>